<name>A0A0M8MGU3_9FLAO</name>
<keyword evidence="2" id="KW-1185">Reference proteome</keyword>
<dbReference type="Proteomes" id="UP000037755">
    <property type="component" value="Unassembled WGS sequence"/>
</dbReference>
<dbReference type="PATRIC" id="fig|1202724.3.peg.1068"/>
<dbReference type="STRING" id="1202724.AM493_05160"/>
<gene>
    <name evidence="1" type="ORF">AM493_05160</name>
</gene>
<evidence type="ECO:0000313" key="1">
    <source>
        <dbReference type="EMBL" id="KOS05487.1"/>
    </source>
</evidence>
<reference evidence="1 2" key="1">
    <citation type="submission" date="2015-08" db="EMBL/GenBank/DDBJ databases">
        <title>Whole genome sequence of Flavobacterium akiainvivens IK-1T, from decaying Wikstroemia oahuensis, an endemic Hawaiian shrub.</title>
        <authorList>
            <person name="Wan X."/>
            <person name="Hou S."/>
            <person name="Saito J."/>
            <person name="Donachie S."/>
        </authorList>
    </citation>
    <scope>NUCLEOTIDE SEQUENCE [LARGE SCALE GENOMIC DNA]</scope>
    <source>
        <strain evidence="1 2">IK-1</strain>
    </source>
</reference>
<evidence type="ECO:0000313" key="2">
    <source>
        <dbReference type="Proteomes" id="UP000037755"/>
    </source>
</evidence>
<accession>A0A0M8MGU3</accession>
<dbReference type="EMBL" id="LIYD01000005">
    <property type="protein sequence ID" value="KOS05487.1"/>
    <property type="molecule type" value="Genomic_DNA"/>
</dbReference>
<sequence length="277" mass="30782">MVTACADNDTQCSDTVTLQSYEQDGYKLIIDYEGSATTLEASITSGNANPDEGIILQAENDTINFSQAGLLPGNYGLYVRSICNGGKSEWAYPIPIHINSVCDATVIVSSPSQNGTLFDFDFLIDGSVDFPLEARFKRNGSEEYITEMYIPNGAIFLNTIDIEPGNYVFSLRGTCNSSSKTVWSEGIEINIVEYRCVKPVDFFVYNTSANVEVYWNGYFDYNQWQFVYINEEELISTGTIQPTIGSSILTLSTSINKDLYVRGVCGENSYTDWAKVF</sequence>
<proteinExistence type="predicted"/>
<comment type="caution">
    <text evidence="1">The sequence shown here is derived from an EMBL/GenBank/DDBJ whole genome shotgun (WGS) entry which is preliminary data.</text>
</comment>
<organism evidence="1 2">
    <name type="scientific">Flavobacterium akiainvivens</name>
    <dbReference type="NCBI Taxonomy" id="1202724"/>
    <lineage>
        <taxon>Bacteria</taxon>
        <taxon>Pseudomonadati</taxon>
        <taxon>Bacteroidota</taxon>
        <taxon>Flavobacteriia</taxon>
        <taxon>Flavobacteriales</taxon>
        <taxon>Flavobacteriaceae</taxon>
        <taxon>Flavobacterium</taxon>
    </lineage>
</organism>
<protein>
    <submittedName>
        <fullName evidence="1">Uncharacterized protein</fullName>
    </submittedName>
</protein>
<dbReference type="AlphaFoldDB" id="A0A0M8MGU3"/>